<dbReference type="CDD" id="cd00093">
    <property type="entry name" value="HTH_XRE"/>
    <property type="match status" value="1"/>
</dbReference>
<dbReference type="Proteomes" id="UP000534783">
    <property type="component" value="Unassembled WGS sequence"/>
</dbReference>
<reference evidence="2 3" key="1">
    <citation type="journal article" date="2020" name="Nature">
        <title>Bacterial chemolithoautotrophy via manganese oxidation.</title>
        <authorList>
            <person name="Yu H."/>
            <person name="Leadbetter J.R."/>
        </authorList>
    </citation>
    <scope>NUCLEOTIDE SEQUENCE [LARGE SCALE GENOMIC DNA]</scope>
    <source>
        <strain evidence="2 3">Mn-1</strain>
    </source>
</reference>
<dbReference type="GO" id="GO:0001046">
    <property type="term" value="F:core promoter sequence-specific DNA binding"/>
    <property type="evidence" value="ECO:0007669"/>
    <property type="project" value="TreeGrafter"/>
</dbReference>
<keyword evidence="3" id="KW-1185">Reference proteome</keyword>
<evidence type="ECO:0000313" key="2">
    <source>
        <dbReference type="EMBL" id="NKE72408.1"/>
    </source>
</evidence>
<sequence>MSSNYIHEANAEYRRIRKRVPLGVLHSEEEYKNAVAVLDEIIDEIGQNENHPLAEMAEALALFIHSYEEAHFSLPESFGPEILKNLMEEHRLKQSDLPEIGSQGVVSEILSGKRELNVRQIAKLAERFGVSPAAFIPAPPDKKRKLTPGKK</sequence>
<feature type="domain" description="HTH cro/C1-type" evidence="1">
    <location>
        <begin position="83"/>
        <end position="135"/>
    </location>
</feature>
<dbReference type="PANTHER" id="PTHR40455:SF1">
    <property type="entry name" value="ANTITOXIN HIGA"/>
    <property type="match status" value="1"/>
</dbReference>
<evidence type="ECO:0000259" key="1">
    <source>
        <dbReference type="PROSITE" id="PS50943"/>
    </source>
</evidence>
<dbReference type="SMART" id="SM00530">
    <property type="entry name" value="HTH_XRE"/>
    <property type="match status" value="1"/>
</dbReference>
<comment type="caution">
    <text evidence="2">The sequence shown here is derived from an EMBL/GenBank/DDBJ whole genome shotgun (WGS) entry which is preliminary data.</text>
</comment>
<organism evidence="2 3">
    <name type="scientific">Candidatus Manganitrophus noduliformans</name>
    <dbReference type="NCBI Taxonomy" id="2606439"/>
    <lineage>
        <taxon>Bacteria</taxon>
        <taxon>Pseudomonadati</taxon>
        <taxon>Nitrospirota</taxon>
        <taxon>Nitrospiria</taxon>
        <taxon>Candidatus Troglogloeales</taxon>
        <taxon>Candidatus Manganitrophaceae</taxon>
        <taxon>Candidatus Manganitrophus</taxon>
    </lineage>
</organism>
<dbReference type="AlphaFoldDB" id="A0A7X6DSU7"/>
<proteinExistence type="predicted"/>
<dbReference type="Gene3D" id="1.10.260.40">
    <property type="entry name" value="lambda repressor-like DNA-binding domains"/>
    <property type="match status" value="1"/>
</dbReference>
<dbReference type="PROSITE" id="PS50943">
    <property type="entry name" value="HTH_CROC1"/>
    <property type="match status" value="1"/>
</dbReference>
<dbReference type="InterPro" id="IPR010982">
    <property type="entry name" value="Lambda_DNA-bd_dom_sf"/>
</dbReference>
<dbReference type="RefSeq" id="WP_168062009.1">
    <property type="nucleotide sequence ID" value="NZ_VTOW01000003.1"/>
</dbReference>
<dbReference type="GO" id="GO:0006355">
    <property type="term" value="P:regulation of DNA-templated transcription"/>
    <property type="evidence" value="ECO:0007669"/>
    <property type="project" value="InterPro"/>
</dbReference>
<dbReference type="PANTHER" id="PTHR40455">
    <property type="entry name" value="ANTITOXIN HIGA"/>
    <property type="match status" value="1"/>
</dbReference>
<dbReference type="Pfam" id="PF01381">
    <property type="entry name" value="HTH_3"/>
    <property type="match status" value="1"/>
</dbReference>
<name>A0A7X6DSU7_9BACT</name>
<dbReference type="SUPFAM" id="SSF47413">
    <property type="entry name" value="lambda repressor-like DNA-binding domains"/>
    <property type="match status" value="1"/>
</dbReference>
<dbReference type="InterPro" id="IPR001387">
    <property type="entry name" value="Cro/C1-type_HTH"/>
</dbReference>
<gene>
    <name evidence="2" type="ORF">MNODULE_16780</name>
</gene>
<dbReference type="InterPro" id="IPR039060">
    <property type="entry name" value="Antitox_HigA"/>
</dbReference>
<protein>
    <submittedName>
        <fullName evidence="2">Helix-turn-helix domain-containing protein</fullName>
    </submittedName>
</protein>
<dbReference type="EMBL" id="VTOW01000003">
    <property type="protein sequence ID" value="NKE72408.1"/>
    <property type="molecule type" value="Genomic_DNA"/>
</dbReference>
<accession>A0A7X6DSU7</accession>
<evidence type="ECO:0000313" key="3">
    <source>
        <dbReference type="Proteomes" id="UP000534783"/>
    </source>
</evidence>